<name>A0A1G8VMI5_9EURY</name>
<organism evidence="1 2">
    <name type="scientific">Natronorubrum texcoconense</name>
    <dbReference type="NCBI Taxonomy" id="1095776"/>
    <lineage>
        <taxon>Archaea</taxon>
        <taxon>Methanobacteriati</taxon>
        <taxon>Methanobacteriota</taxon>
        <taxon>Stenosarchaea group</taxon>
        <taxon>Halobacteria</taxon>
        <taxon>Halobacteriales</taxon>
        <taxon>Natrialbaceae</taxon>
        <taxon>Natronorubrum</taxon>
    </lineage>
</organism>
<evidence type="ECO:0008006" key="3">
    <source>
        <dbReference type="Google" id="ProtNLM"/>
    </source>
</evidence>
<evidence type="ECO:0000313" key="2">
    <source>
        <dbReference type="Proteomes" id="UP000198882"/>
    </source>
</evidence>
<dbReference type="InterPro" id="IPR014729">
    <property type="entry name" value="Rossmann-like_a/b/a_fold"/>
</dbReference>
<dbReference type="RefSeq" id="WP_139171274.1">
    <property type="nucleotide sequence ID" value="NZ_FNFE01000001.1"/>
</dbReference>
<protein>
    <recommendedName>
        <fullName evidence="3">Universal stress protein family protein</fullName>
    </recommendedName>
</protein>
<keyword evidence="2" id="KW-1185">Reference proteome</keyword>
<dbReference type="OrthoDB" id="336129at2157"/>
<reference evidence="2" key="1">
    <citation type="submission" date="2016-10" db="EMBL/GenBank/DDBJ databases">
        <authorList>
            <person name="Varghese N."/>
            <person name="Submissions S."/>
        </authorList>
    </citation>
    <scope>NUCLEOTIDE SEQUENCE [LARGE SCALE GENOMIC DNA]</scope>
    <source>
        <strain evidence="2">B4,CECT 8067,JCM 17497</strain>
    </source>
</reference>
<dbReference type="Proteomes" id="UP000198882">
    <property type="component" value="Unassembled WGS sequence"/>
</dbReference>
<dbReference type="EMBL" id="FNFE01000001">
    <property type="protein sequence ID" value="SDJ67222.1"/>
    <property type="molecule type" value="Genomic_DNA"/>
</dbReference>
<accession>A0A1G8VMI5</accession>
<dbReference type="Gene3D" id="3.40.50.620">
    <property type="entry name" value="HUPs"/>
    <property type="match status" value="1"/>
</dbReference>
<gene>
    <name evidence="1" type="ORF">SAMN04515672_1411</name>
</gene>
<dbReference type="AlphaFoldDB" id="A0A1G8VMI5"/>
<evidence type="ECO:0000313" key="1">
    <source>
        <dbReference type="EMBL" id="SDJ67222.1"/>
    </source>
</evidence>
<sequence>MTTILVPVRYPLSEHSYRTIERGLDHISGDDSGSLILLHVRLLQQGRSVSRTKLRKAVQQRFGEIPAHYVVRSGYILEEAIIDEAVRQDADRVVIGISKTRSLKRKVSRLLKLDLDLELILENELDVELEVVE</sequence>
<dbReference type="STRING" id="1095776.SAMN04515672_1411"/>
<proteinExistence type="predicted"/>
<dbReference type="SUPFAM" id="SSF52402">
    <property type="entry name" value="Adenine nucleotide alpha hydrolases-like"/>
    <property type="match status" value="1"/>
</dbReference>